<dbReference type="EMBL" id="JAJIRN010000006">
    <property type="protein sequence ID" value="MCV2369456.1"/>
    <property type="molecule type" value="Genomic_DNA"/>
</dbReference>
<organism evidence="2 3">
    <name type="scientific">Roseateles oligotrophus</name>
    <dbReference type="NCBI Taxonomy" id="1769250"/>
    <lineage>
        <taxon>Bacteria</taxon>
        <taxon>Pseudomonadati</taxon>
        <taxon>Pseudomonadota</taxon>
        <taxon>Betaproteobacteria</taxon>
        <taxon>Burkholderiales</taxon>
        <taxon>Sphaerotilaceae</taxon>
        <taxon>Roseateles</taxon>
    </lineage>
</organism>
<feature type="domain" description="DUF4440" evidence="1">
    <location>
        <begin position="21"/>
        <end position="124"/>
    </location>
</feature>
<protein>
    <submittedName>
        <fullName evidence="2">DUF4440 domain-containing protein</fullName>
    </submittedName>
</protein>
<dbReference type="RefSeq" id="WP_263572039.1">
    <property type="nucleotide sequence ID" value="NZ_JAJIRN010000006.1"/>
</dbReference>
<dbReference type="InterPro" id="IPR027843">
    <property type="entry name" value="DUF4440"/>
</dbReference>
<gene>
    <name evidence="2" type="ORF">LNV07_15355</name>
</gene>
<comment type="caution">
    <text evidence="2">The sequence shown here is derived from an EMBL/GenBank/DDBJ whole genome shotgun (WGS) entry which is preliminary data.</text>
</comment>
<dbReference type="Proteomes" id="UP001209701">
    <property type="component" value="Unassembled WGS sequence"/>
</dbReference>
<sequence length="138" mass="15916">MEGFDEARSLEEARTLEIFNRHRKLLLALNAGNVDQALAIYAPDAIVVAPNRGQISYLGPAWVRLYLQEQLVARGARFETEDLFYGFGSHCEVQVFGGQYHLTLNGEKQRRPYLIVWRRMDSEWFVIAHHIDLALRAE</sequence>
<name>A0ABT2YHC2_9BURK</name>
<dbReference type="Gene3D" id="3.10.450.50">
    <property type="match status" value="1"/>
</dbReference>
<evidence type="ECO:0000259" key="1">
    <source>
        <dbReference type="Pfam" id="PF14534"/>
    </source>
</evidence>
<keyword evidence="3" id="KW-1185">Reference proteome</keyword>
<evidence type="ECO:0000313" key="2">
    <source>
        <dbReference type="EMBL" id="MCV2369456.1"/>
    </source>
</evidence>
<dbReference type="SUPFAM" id="SSF54427">
    <property type="entry name" value="NTF2-like"/>
    <property type="match status" value="1"/>
</dbReference>
<dbReference type="Pfam" id="PF14534">
    <property type="entry name" value="DUF4440"/>
    <property type="match status" value="1"/>
</dbReference>
<accession>A0ABT2YHC2</accession>
<dbReference type="InterPro" id="IPR032710">
    <property type="entry name" value="NTF2-like_dom_sf"/>
</dbReference>
<proteinExistence type="predicted"/>
<evidence type="ECO:0000313" key="3">
    <source>
        <dbReference type="Proteomes" id="UP001209701"/>
    </source>
</evidence>
<reference evidence="2 3" key="1">
    <citation type="submission" date="2021-11" db="EMBL/GenBank/DDBJ databases">
        <authorList>
            <person name="Liang Q."/>
            <person name="Mou H."/>
            <person name="Liu Z."/>
        </authorList>
    </citation>
    <scope>NUCLEOTIDE SEQUENCE [LARGE SCALE GENOMIC DNA]</scope>
    <source>
        <strain evidence="2 3">CHU3</strain>
    </source>
</reference>